<organism evidence="2 3">
    <name type="scientific">Caenorhabditis bovis</name>
    <dbReference type="NCBI Taxonomy" id="2654633"/>
    <lineage>
        <taxon>Eukaryota</taxon>
        <taxon>Metazoa</taxon>
        <taxon>Ecdysozoa</taxon>
        <taxon>Nematoda</taxon>
        <taxon>Chromadorea</taxon>
        <taxon>Rhabditida</taxon>
        <taxon>Rhabditina</taxon>
        <taxon>Rhabditomorpha</taxon>
        <taxon>Rhabditoidea</taxon>
        <taxon>Rhabditidae</taxon>
        <taxon>Peloderinae</taxon>
        <taxon>Caenorhabditis</taxon>
    </lineage>
</organism>
<protein>
    <recommendedName>
        <fullName evidence="4">DUF19 domain-containing protein</fullName>
    </recommendedName>
</protein>
<comment type="caution">
    <text evidence="2">The sequence shown here is derived from an EMBL/GenBank/DDBJ whole genome shotgun (WGS) entry which is preliminary data.</text>
</comment>
<dbReference type="EMBL" id="CADEPM010000004">
    <property type="protein sequence ID" value="CAB3404550.1"/>
    <property type="molecule type" value="Genomic_DNA"/>
</dbReference>
<dbReference type="AlphaFoldDB" id="A0A8S1EWG9"/>
<feature type="signal peptide" evidence="1">
    <location>
        <begin position="1"/>
        <end position="22"/>
    </location>
</feature>
<keyword evidence="3" id="KW-1185">Reference proteome</keyword>
<gene>
    <name evidence="2" type="ORF">CBOVIS_LOCUS6866</name>
</gene>
<keyword evidence="1" id="KW-0732">Signal</keyword>
<reference evidence="2 3" key="1">
    <citation type="submission" date="2020-04" db="EMBL/GenBank/DDBJ databases">
        <authorList>
            <person name="Laetsch R D."/>
            <person name="Stevens L."/>
            <person name="Kumar S."/>
            <person name="Blaxter L. M."/>
        </authorList>
    </citation>
    <scope>NUCLEOTIDE SEQUENCE [LARGE SCALE GENOMIC DNA]</scope>
</reference>
<accession>A0A8S1EWG9</accession>
<feature type="chain" id="PRO_5035876132" description="DUF19 domain-containing protein" evidence="1">
    <location>
        <begin position="23"/>
        <end position="91"/>
    </location>
</feature>
<proteinExistence type="predicted"/>
<evidence type="ECO:0008006" key="4">
    <source>
        <dbReference type="Google" id="ProtNLM"/>
    </source>
</evidence>
<evidence type="ECO:0000313" key="3">
    <source>
        <dbReference type="Proteomes" id="UP000494206"/>
    </source>
</evidence>
<evidence type="ECO:0000256" key="1">
    <source>
        <dbReference type="SAM" id="SignalP"/>
    </source>
</evidence>
<sequence length="91" mass="10153">MKHSKLIAFTLVSLLLTNVITAKKCSDHPNCISEFRDLVDAANAANEKPNSKFRHDKLRARCKAARRCLEIEGCQLKAFGTVSSYCKAIIE</sequence>
<dbReference type="Proteomes" id="UP000494206">
    <property type="component" value="Unassembled WGS sequence"/>
</dbReference>
<name>A0A8S1EWG9_9PELO</name>
<evidence type="ECO:0000313" key="2">
    <source>
        <dbReference type="EMBL" id="CAB3404550.1"/>
    </source>
</evidence>